<feature type="chain" id="PRO_5036498874" description="Spider venom protein" evidence="2">
    <location>
        <begin position="24"/>
        <end position="104"/>
    </location>
</feature>
<comment type="caution">
    <text evidence="3">The sequence shown here is derived from an EMBL/GenBank/DDBJ whole genome shotgun (WGS) entry which is preliminary data.</text>
</comment>
<feature type="signal peptide" evidence="2">
    <location>
        <begin position="1"/>
        <end position="23"/>
    </location>
</feature>
<reference evidence="3" key="1">
    <citation type="submission" date="2020-08" db="EMBL/GenBank/DDBJ databases">
        <title>Multicomponent nature underlies the extraordinary mechanical properties of spider dragline silk.</title>
        <authorList>
            <person name="Kono N."/>
            <person name="Nakamura H."/>
            <person name="Mori M."/>
            <person name="Yoshida Y."/>
            <person name="Ohtoshi R."/>
            <person name="Malay A.D."/>
            <person name="Moran D.A.P."/>
            <person name="Tomita M."/>
            <person name="Numata K."/>
            <person name="Arakawa K."/>
        </authorList>
    </citation>
    <scope>NUCLEOTIDE SEQUENCE</scope>
</reference>
<gene>
    <name evidence="3" type="ORF">NPIL_251481</name>
</gene>
<keyword evidence="4" id="KW-1185">Reference proteome</keyword>
<feature type="region of interest" description="Disordered" evidence="1">
    <location>
        <begin position="48"/>
        <end position="71"/>
    </location>
</feature>
<evidence type="ECO:0000313" key="3">
    <source>
        <dbReference type="EMBL" id="GFS77551.1"/>
    </source>
</evidence>
<proteinExistence type="predicted"/>
<organism evidence="3 4">
    <name type="scientific">Nephila pilipes</name>
    <name type="common">Giant wood spider</name>
    <name type="synonym">Nephila maculata</name>
    <dbReference type="NCBI Taxonomy" id="299642"/>
    <lineage>
        <taxon>Eukaryota</taxon>
        <taxon>Metazoa</taxon>
        <taxon>Ecdysozoa</taxon>
        <taxon>Arthropoda</taxon>
        <taxon>Chelicerata</taxon>
        <taxon>Arachnida</taxon>
        <taxon>Araneae</taxon>
        <taxon>Araneomorphae</taxon>
        <taxon>Entelegynae</taxon>
        <taxon>Araneoidea</taxon>
        <taxon>Nephilidae</taxon>
        <taxon>Nephila</taxon>
    </lineage>
</organism>
<protein>
    <recommendedName>
        <fullName evidence="5">Spider venom protein</fullName>
    </recommendedName>
</protein>
<accession>A0A8X6T551</accession>
<evidence type="ECO:0008006" key="5">
    <source>
        <dbReference type="Google" id="ProtNLM"/>
    </source>
</evidence>
<keyword evidence="2" id="KW-0732">Signal</keyword>
<evidence type="ECO:0000256" key="2">
    <source>
        <dbReference type="SAM" id="SignalP"/>
    </source>
</evidence>
<evidence type="ECO:0000313" key="4">
    <source>
        <dbReference type="Proteomes" id="UP000887013"/>
    </source>
</evidence>
<name>A0A8X6T551_NEPPI</name>
<dbReference type="Proteomes" id="UP000887013">
    <property type="component" value="Unassembled WGS sequence"/>
</dbReference>
<dbReference type="EMBL" id="BMAW01002226">
    <property type="protein sequence ID" value="GFS77551.1"/>
    <property type="molecule type" value="Genomic_DNA"/>
</dbReference>
<feature type="compositionally biased region" description="Polar residues" evidence="1">
    <location>
        <begin position="48"/>
        <end position="57"/>
    </location>
</feature>
<dbReference type="AlphaFoldDB" id="A0A8X6T551"/>
<evidence type="ECO:0000256" key="1">
    <source>
        <dbReference type="SAM" id="MobiDB-lite"/>
    </source>
</evidence>
<sequence>MYISGRKVYIYIFILLFFQVVAAEYNVTSDYSPTEDLVNVTSQENLQTVSEPYQNRQNRSENDNDFDEDDNTDCMKCGKANYKRTCRIINGDIVKPLYNTLMVS</sequence>